<evidence type="ECO:0000313" key="1">
    <source>
        <dbReference type="EMBL" id="RCN42840.1"/>
    </source>
</evidence>
<protein>
    <submittedName>
        <fullName evidence="1">Uncharacterized protein</fullName>
    </submittedName>
</protein>
<accession>A0A368GIG0</accession>
<sequence length="120" mass="13784">MQARKIRYGVNGLTKTWGHRPMSATFNVIRPSPPLCKIFFSSKKKAAKFKKRIPKPFINWDLFTWLACFWADAVFDNIDESTILRDSAKKAEDSRVTKDHCLTKSSSWFTSMELGATGNY</sequence>
<organism evidence="1 2">
    <name type="scientific">Ancylostoma caninum</name>
    <name type="common">Dog hookworm</name>
    <dbReference type="NCBI Taxonomy" id="29170"/>
    <lineage>
        <taxon>Eukaryota</taxon>
        <taxon>Metazoa</taxon>
        <taxon>Ecdysozoa</taxon>
        <taxon>Nematoda</taxon>
        <taxon>Chromadorea</taxon>
        <taxon>Rhabditida</taxon>
        <taxon>Rhabditina</taxon>
        <taxon>Rhabditomorpha</taxon>
        <taxon>Strongyloidea</taxon>
        <taxon>Ancylostomatidae</taxon>
        <taxon>Ancylostomatinae</taxon>
        <taxon>Ancylostoma</taxon>
    </lineage>
</organism>
<proteinExistence type="predicted"/>
<dbReference type="EMBL" id="JOJR01000177">
    <property type="protein sequence ID" value="RCN42840.1"/>
    <property type="molecule type" value="Genomic_DNA"/>
</dbReference>
<keyword evidence="2" id="KW-1185">Reference proteome</keyword>
<reference evidence="1 2" key="1">
    <citation type="submission" date="2014-10" db="EMBL/GenBank/DDBJ databases">
        <title>Draft genome of the hookworm Ancylostoma caninum.</title>
        <authorList>
            <person name="Mitreva M."/>
        </authorList>
    </citation>
    <scope>NUCLEOTIDE SEQUENCE [LARGE SCALE GENOMIC DNA]</scope>
    <source>
        <strain evidence="1 2">Baltimore</strain>
    </source>
</reference>
<gene>
    <name evidence="1" type="ORF">ANCCAN_11176</name>
</gene>
<dbReference type="Proteomes" id="UP000252519">
    <property type="component" value="Unassembled WGS sequence"/>
</dbReference>
<comment type="caution">
    <text evidence="1">The sequence shown here is derived from an EMBL/GenBank/DDBJ whole genome shotgun (WGS) entry which is preliminary data.</text>
</comment>
<name>A0A368GIG0_ANCCA</name>
<dbReference type="AlphaFoldDB" id="A0A368GIG0"/>
<dbReference type="STRING" id="29170.A0A368GIG0"/>
<evidence type="ECO:0000313" key="2">
    <source>
        <dbReference type="Proteomes" id="UP000252519"/>
    </source>
</evidence>